<keyword evidence="3" id="KW-1185">Reference proteome</keyword>
<organism evidence="2 3">
    <name type="scientific">Pandoraea bronchicola</name>
    <dbReference type="NCBI Taxonomy" id="2508287"/>
    <lineage>
        <taxon>Bacteria</taxon>
        <taxon>Pseudomonadati</taxon>
        <taxon>Pseudomonadota</taxon>
        <taxon>Betaproteobacteria</taxon>
        <taxon>Burkholderiales</taxon>
        <taxon>Burkholderiaceae</taxon>
        <taxon>Pandoraea</taxon>
    </lineage>
</organism>
<evidence type="ECO:0008006" key="4">
    <source>
        <dbReference type="Google" id="ProtNLM"/>
    </source>
</evidence>
<name>A0A5E5BVN5_9BURK</name>
<accession>A0A5E5BVN5</accession>
<reference evidence="2 3" key="1">
    <citation type="submission" date="2019-08" db="EMBL/GenBank/DDBJ databases">
        <authorList>
            <person name="Peeters C."/>
        </authorList>
    </citation>
    <scope>NUCLEOTIDE SEQUENCE [LARGE SCALE GENOMIC DNA]</scope>
    <source>
        <strain evidence="2 3">LMG 20603</strain>
    </source>
</reference>
<gene>
    <name evidence="2" type="ORF">PBR20603_03376</name>
</gene>
<protein>
    <recommendedName>
        <fullName evidence="4">Lipoprotein</fullName>
    </recommendedName>
</protein>
<keyword evidence="1" id="KW-0732">Signal</keyword>
<proteinExistence type="predicted"/>
<evidence type="ECO:0000313" key="2">
    <source>
        <dbReference type="EMBL" id="VVE89407.1"/>
    </source>
</evidence>
<evidence type="ECO:0000313" key="3">
    <source>
        <dbReference type="Proteomes" id="UP000382040"/>
    </source>
</evidence>
<dbReference type="EMBL" id="CABPST010000009">
    <property type="protein sequence ID" value="VVE89407.1"/>
    <property type="molecule type" value="Genomic_DNA"/>
</dbReference>
<feature type="signal peptide" evidence="1">
    <location>
        <begin position="1"/>
        <end position="24"/>
    </location>
</feature>
<evidence type="ECO:0000256" key="1">
    <source>
        <dbReference type="SAM" id="SignalP"/>
    </source>
</evidence>
<sequence>MIRRISLAYMLASGAVLVVADAAAQTPTENQLRMAQCADMAGARQGSDRKTFMRACLKKDSAPSAPANAKTQGNLTATGFSGTADGFEFSVDGSQAVGVGGPCVSAGVKRFTFTVPSSFVQWQRGTFRSQYSMTGHGDLPQRSGPPLDVLYSFDAKFDWAGQMAAVAQQRRNLPDGGAAIECLARSHDKYVEAAENWMQTNKGMIQKQWGAQIKEMTRQ</sequence>
<dbReference type="Proteomes" id="UP000382040">
    <property type="component" value="Unassembled WGS sequence"/>
</dbReference>
<dbReference type="InterPro" id="IPR011690">
    <property type="entry name" value="P_starv_induced_PsiF"/>
</dbReference>
<dbReference type="Pfam" id="PF07769">
    <property type="entry name" value="PsiF_repeat"/>
    <property type="match status" value="1"/>
</dbReference>
<feature type="chain" id="PRO_5023084939" description="Lipoprotein" evidence="1">
    <location>
        <begin position="25"/>
        <end position="219"/>
    </location>
</feature>
<dbReference type="AlphaFoldDB" id="A0A5E5BVN5"/>